<organism evidence="1 2">
    <name type="scientific">Pseudoxanthomonas gei</name>
    <dbReference type="NCBI Taxonomy" id="1383030"/>
    <lineage>
        <taxon>Bacteria</taxon>
        <taxon>Pseudomonadati</taxon>
        <taxon>Pseudomonadota</taxon>
        <taxon>Gammaproteobacteria</taxon>
        <taxon>Lysobacterales</taxon>
        <taxon>Lysobacteraceae</taxon>
        <taxon>Pseudoxanthomonas</taxon>
    </lineage>
</organism>
<reference evidence="1 2" key="1">
    <citation type="submission" date="2018-07" db="EMBL/GenBank/DDBJ databases">
        <title>Whole genome Sequencing of Pseudoxanthomonas gei KCTC 32298 (T).</title>
        <authorList>
            <person name="Kumar S."/>
            <person name="Bansal K."/>
            <person name="Kaur A."/>
            <person name="Patil P."/>
            <person name="Sharma S."/>
            <person name="Patil P.B."/>
        </authorList>
    </citation>
    <scope>NUCLEOTIDE SEQUENCE [LARGE SCALE GENOMIC DNA]</scope>
    <source>
        <strain evidence="1 2">KCTC 32298</strain>
    </source>
</reference>
<sequence length="218" mass="23666">MVLGFSMGANQARAAREREFDQVAYIGMRPAMAKILASLGLELGQSIDSSMTRFSKRVGYSSISRCSLEMWEKGSWKTSGTIMTKATTDPWSNSILERCVQTYLPSMPFTAKVVVLLGSSPVYINGIIKLIRKTFPDFAYINEVAFKADGRTWVFVVHPKAQGNQVTDWLTGLATSVAGAKRGLAITAVSAALKAKVDAAPSSLIGLRRLVKRTPVVA</sequence>
<name>A0ABX0AFB7_9GAMM</name>
<evidence type="ECO:0008006" key="3">
    <source>
        <dbReference type="Google" id="ProtNLM"/>
    </source>
</evidence>
<comment type="caution">
    <text evidence="1">The sequence shown here is derived from an EMBL/GenBank/DDBJ whole genome shotgun (WGS) entry which is preliminary data.</text>
</comment>
<protein>
    <recommendedName>
        <fullName evidence="3">RNase H type-1 domain-containing protein</fullName>
    </recommendedName>
</protein>
<dbReference type="EMBL" id="QOVG01000002">
    <property type="protein sequence ID" value="NDK37868.1"/>
    <property type="molecule type" value="Genomic_DNA"/>
</dbReference>
<dbReference type="RefSeq" id="WP_162348440.1">
    <property type="nucleotide sequence ID" value="NZ_QOVG01000002.1"/>
</dbReference>
<accession>A0ABX0AFB7</accession>
<gene>
    <name evidence="1" type="ORF">DT603_03325</name>
</gene>
<proteinExistence type="predicted"/>
<evidence type="ECO:0000313" key="1">
    <source>
        <dbReference type="EMBL" id="NDK37868.1"/>
    </source>
</evidence>
<dbReference type="Proteomes" id="UP001429354">
    <property type="component" value="Unassembled WGS sequence"/>
</dbReference>
<keyword evidence="2" id="KW-1185">Reference proteome</keyword>
<evidence type="ECO:0000313" key="2">
    <source>
        <dbReference type="Proteomes" id="UP001429354"/>
    </source>
</evidence>